<keyword evidence="6" id="KW-0863">Zinc-finger</keyword>
<dbReference type="Proteomes" id="UP000039324">
    <property type="component" value="Unassembled WGS sequence"/>
</dbReference>
<accession>A0A0G4IXN7</accession>
<protein>
    <recommendedName>
        <fullName evidence="2">RBR-type E3 ubiquitin transferase</fullName>
        <ecNumber evidence="2">2.3.2.31</ecNumber>
    </recommendedName>
</protein>
<keyword evidence="13" id="KW-1185">Reference proteome</keyword>
<dbReference type="PROSITE" id="PS51873">
    <property type="entry name" value="TRIAD"/>
    <property type="match status" value="1"/>
</dbReference>
<evidence type="ECO:0000313" key="14">
    <source>
        <dbReference type="Proteomes" id="UP000290189"/>
    </source>
</evidence>
<dbReference type="EC" id="2.3.2.31" evidence="2"/>
<evidence type="ECO:0000256" key="7">
    <source>
        <dbReference type="ARBA" id="ARBA00022786"/>
    </source>
</evidence>
<dbReference type="SMART" id="SM00647">
    <property type="entry name" value="IBR"/>
    <property type="match status" value="2"/>
</dbReference>
<dbReference type="InterPro" id="IPR013083">
    <property type="entry name" value="Znf_RING/FYVE/PHD"/>
</dbReference>
<gene>
    <name evidence="11" type="ORF">PBRA_007746</name>
    <name evidence="12" type="ORF">PLBR_LOCUS6265</name>
</gene>
<geneLocation type="mitochondrion" evidence="12"/>
<reference evidence="11 13" key="1">
    <citation type="submission" date="2015-02" db="EMBL/GenBank/DDBJ databases">
        <authorList>
            <person name="Chooi Y.-H."/>
        </authorList>
    </citation>
    <scope>NUCLEOTIDE SEQUENCE [LARGE SCALE GENOMIC DNA]</scope>
    <source>
        <strain evidence="11">E3</strain>
    </source>
</reference>
<keyword evidence="3" id="KW-0808">Transferase</keyword>
<dbReference type="OrthoDB" id="10009520at2759"/>
<dbReference type="SUPFAM" id="SSF57850">
    <property type="entry name" value="RING/U-box"/>
    <property type="match status" value="3"/>
</dbReference>
<dbReference type="EMBL" id="CDSF01000096">
    <property type="protein sequence ID" value="CEP00012.1"/>
    <property type="molecule type" value="Genomic_DNA"/>
</dbReference>
<evidence type="ECO:0000313" key="13">
    <source>
        <dbReference type="Proteomes" id="UP000039324"/>
    </source>
</evidence>
<dbReference type="OMA" id="HRFCMIC"/>
<name>A0A0G4IXN7_PLABS</name>
<dbReference type="AlphaFoldDB" id="A0A0G4IXN7"/>
<dbReference type="InterPro" id="IPR002867">
    <property type="entry name" value="IBR_dom"/>
</dbReference>
<dbReference type="Proteomes" id="UP000290189">
    <property type="component" value="Unassembled WGS sequence"/>
</dbReference>
<sequence length="561" mass="61925">MPAYVEEDHVLELDAAGWSSDADDANACDGDHLAGAPAAFRVLTRADVDARRQNAIERVVESLAVSDDVAETLLGRFRWRPADLQDAFLTDPDLVRGAAPASNGNVVVCGTAYCGPTDPASSTTLSCGHTFCNDCWTGLVRSAFSKGRSCIYTKCPGGSQDSASRFVKCHLQVPSRLFLRFLTPAGATKYRRWLGNAFVEGSRALKWCIRPSCEFAVECGNPGEVITCLCKASFCFGCELGDHRPAPCDLVTRWLARTQSDAETSLWIRSRTKACPNCNIRIEKNKACNHMICSNCAHHFCWLCKKSWSSHDVERFGFYRCNIYEADSSVANADGSADESADATQQLQKYLFYFNRYMHQVQAEKEIVRIRERFDGGTDERLLPVVESLEVVRRGLSWTYCLAYYMEGGPRKRLLEHQQGVLESLAEKLQGLLAADEMGNLDDIVRIGGAVRHFGKRVFEACGEGDDGVRLLSEADDEQEMWACTICTSELPDASVWCTTCGACRKHSEQECRVPNCKNPTTPPAVAPGDLHPDDVVPNQAAQRAAPPPPRLQLGRVALIR</sequence>
<dbReference type="Pfam" id="PF01485">
    <property type="entry name" value="IBR"/>
    <property type="match status" value="1"/>
</dbReference>
<dbReference type="GO" id="GO:0061630">
    <property type="term" value="F:ubiquitin protein ligase activity"/>
    <property type="evidence" value="ECO:0007669"/>
    <property type="project" value="UniProtKB-EC"/>
</dbReference>
<evidence type="ECO:0000256" key="2">
    <source>
        <dbReference type="ARBA" id="ARBA00012251"/>
    </source>
</evidence>
<organism evidence="11 13">
    <name type="scientific">Plasmodiophora brassicae</name>
    <name type="common">Clubroot disease agent</name>
    <dbReference type="NCBI Taxonomy" id="37360"/>
    <lineage>
        <taxon>Eukaryota</taxon>
        <taxon>Sar</taxon>
        <taxon>Rhizaria</taxon>
        <taxon>Endomyxa</taxon>
        <taxon>Phytomyxea</taxon>
        <taxon>Plasmodiophorida</taxon>
        <taxon>Plasmodiophoridae</taxon>
        <taxon>Plasmodiophora</taxon>
    </lineage>
</organism>
<dbReference type="Pfam" id="PF22191">
    <property type="entry name" value="IBR_1"/>
    <property type="match status" value="1"/>
</dbReference>
<evidence type="ECO:0000256" key="9">
    <source>
        <dbReference type="SAM" id="MobiDB-lite"/>
    </source>
</evidence>
<keyword evidence="12" id="KW-0496">Mitochondrion</keyword>
<evidence type="ECO:0000256" key="5">
    <source>
        <dbReference type="ARBA" id="ARBA00022737"/>
    </source>
</evidence>
<evidence type="ECO:0000256" key="6">
    <source>
        <dbReference type="ARBA" id="ARBA00022771"/>
    </source>
</evidence>
<dbReference type="PANTHER" id="PTHR11685">
    <property type="entry name" value="RBR FAMILY RING FINGER AND IBR DOMAIN-CONTAINING"/>
    <property type="match status" value="1"/>
</dbReference>
<feature type="region of interest" description="Disordered" evidence="9">
    <location>
        <begin position="523"/>
        <end position="552"/>
    </location>
</feature>
<evidence type="ECO:0000256" key="8">
    <source>
        <dbReference type="ARBA" id="ARBA00022833"/>
    </source>
</evidence>
<dbReference type="GO" id="GO:0016567">
    <property type="term" value="P:protein ubiquitination"/>
    <property type="evidence" value="ECO:0007669"/>
    <property type="project" value="InterPro"/>
</dbReference>
<dbReference type="PROSITE" id="PS00518">
    <property type="entry name" value="ZF_RING_1"/>
    <property type="match status" value="1"/>
</dbReference>
<keyword evidence="4" id="KW-0479">Metal-binding</keyword>
<dbReference type="Gene3D" id="1.20.120.1750">
    <property type="match status" value="1"/>
</dbReference>
<feature type="domain" description="RING-type" evidence="10">
    <location>
        <begin position="105"/>
        <end position="325"/>
    </location>
</feature>
<keyword evidence="5" id="KW-0677">Repeat</keyword>
<comment type="catalytic activity">
    <reaction evidence="1">
        <text>[E2 ubiquitin-conjugating enzyme]-S-ubiquitinyl-L-cysteine + [acceptor protein]-L-lysine = [E2 ubiquitin-conjugating enzyme]-L-cysteine + [acceptor protein]-N(6)-ubiquitinyl-L-lysine.</text>
        <dbReference type="EC" id="2.3.2.31"/>
    </reaction>
</comment>
<reference evidence="12 14" key="2">
    <citation type="submission" date="2018-03" db="EMBL/GenBank/DDBJ databases">
        <authorList>
            <person name="Fogelqvist J."/>
        </authorList>
    </citation>
    <scope>NUCLEOTIDE SEQUENCE [LARGE SCALE GENOMIC DNA]</scope>
</reference>
<evidence type="ECO:0000259" key="10">
    <source>
        <dbReference type="PROSITE" id="PS51873"/>
    </source>
</evidence>
<dbReference type="GO" id="GO:0008270">
    <property type="term" value="F:zinc ion binding"/>
    <property type="evidence" value="ECO:0007669"/>
    <property type="project" value="UniProtKB-KW"/>
</dbReference>
<evidence type="ECO:0000313" key="11">
    <source>
        <dbReference type="EMBL" id="CEP00012.1"/>
    </source>
</evidence>
<evidence type="ECO:0000256" key="1">
    <source>
        <dbReference type="ARBA" id="ARBA00001798"/>
    </source>
</evidence>
<dbReference type="InterPro" id="IPR031127">
    <property type="entry name" value="E3_UB_ligase_RBR"/>
</dbReference>
<dbReference type="EMBL" id="OVEO01000011">
    <property type="protein sequence ID" value="SPQ99050.1"/>
    <property type="molecule type" value="Genomic_DNA"/>
</dbReference>
<evidence type="ECO:0000313" key="12">
    <source>
        <dbReference type="EMBL" id="SPQ99050.1"/>
    </source>
</evidence>
<proteinExistence type="predicted"/>
<evidence type="ECO:0000256" key="4">
    <source>
        <dbReference type="ARBA" id="ARBA00022723"/>
    </source>
</evidence>
<dbReference type="Gene3D" id="3.30.40.10">
    <property type="entry name" value="Zinc/RING finger domain, C3HC4 (zinc finger)"/>
    <property type="match status" value="1"/>
</dbReference>
<dbReference type="CDD" id="cd20346">
    <property type="entry name" value="BRcat_RBR_ANKIB1"/>
    <property type="match status" value="1"/>
</dbReference>
<evidence type="ECO:0000256" key="3">
    <source>
        <dbReference type="ARBA" id="ARBA00022679"/>
    </source>
</evidence>
<dbReference type="InterPro" id="IPR044066">
    <property type="entry name" value="TRIAD_supradom"/>
</dbReference>
<keyword evidence="8" id="KW-0862">Zinc</keyword>
<dbReference type="InterPro" id="IPR017907">
    <property type="entry name" value="Znf_RING_CS"/>
</dbReference>
<keyword evidence="7" id="KW-0833">Ubl conjugation pathway</keyword>